<evidence type="ECO:0000313" key="3">
    <source>
        <dbReference type="Proteomes" id="UP000017246"/>
    </source>
</evidence>
<reference evidence="2" key="2">
    <citation type="submission" date="2015-11" db="EMBL/GenBank/DDBJ databases">
        <authorList>
            <person name="Zhang Y."/>
            <person name="Guo Z."/>
        </authorList>
    </citation>
    <scope>NUCLEOTIDE SEQUENCE</scope>
</reference>
<reference evidence="2" key="1">
    <citation type="journal article" date="2013" name="Nature">
        <title>The genomes of four tapeworm species reveal adaptations to parasitism.</title>
        <authorList>
            <person name="Tsai I.J."/>
            <person name="Zarowiecki M."/>
            <person name="Holroyd N."/>
            <person name="Garciarrubio A."/>
            <person name="Sanchez-Flores A."/>
            <person name="Brooks K.L."/>
            <person name="Tracey A."/>
            <person name="Bobes R.J."/>
            <person name="Fragoso G."/>
            <person name="Sciutto E."/>
            <person name="Aslett M."/>
            <person name="Beasley H."/>
            <person name="Bennett H.M."/>
            <person name="Cai J."/>
            <person name="Camicia F."/>
            <person name="Clark R."/>
            <person name="Cucher M."/>
            <person name="De Silva N."/>
            <person name="Day T.A."/>
            <person name="Deplazes P."/>
            <person name="Estrada K."/>
            <person name="Fernandez C."/>
            <person name="Holland P.W."/>
            <person name="Hou J."/>
            <person name="Hu S."/>
            <person name="Huckvale T."/>
            <person name="Hung S.S."/>
            <person name="Kamenetzky L."/>
            <person name="Keane J.A."/>
            <person name="Kiss F."/>
            <person name="Koziol U."/>
            <person name="Lambert O."/>
            <person name="Liu K."/>
            <person name="Luo X."/>
            <person name="Luo Y."/>
            <person name="Macchiaroli N."/>
            <person name="Nichol S."/>
            <person name="Paps J."/>
            <person name="Parkinson J."/>
            <person name="Pouchkina-Stantcheva N."/>
            <person name="Riddiford N."/>
            <person name="Rosenzvit M."/>
            <person name="Salinas G."/>
            <person name="Wasmuth J.D."/>
            <person name="Zamanian M."/>
            <person name="Zheng Y."/>
            <person name="Cai X."/>
            <person name="Soberon X."/>
            <person name="Olson P.D."/>
            <person name="Laclette J.P."/>
            <person name="Brehm K."/>
            <person name="Berriman M."/>
            <person name="Garciarrubio A."/>
            <person name="Bobes R.J."/>
            <person name="Fragoso G."/>
            <person name="Sanchez-Flores A."/>
            <person name="Estrada K."/>
            <person name="Cevallos M.A."/>
            <person name="Morett E."/>
            <person name="Gonzalez V."/>
            <person name="Portillo T."/>
            <person name="Ochoa-Leyva A."/>
            <person name="Jose M.V."/>
            <person name="Sciutto E."/>
            <person name="Landa A."/>
            <person name="Jimenez L."/>
            <person name="Valdes V."/>
            <person name="Carrero J.C."/>
            <person name="Larralde C."/>
            <person name="Morales-Montor J."/>
            <person name="Limon-Lason J."/>
            <person name="Soberon X."/>
            <person name="Laclette J.P."/>
        </authorList>
    </citation>
    <scope>NUCLEOTIDE SEQUENCE [LARGE SCALE GENOMIC DNA]</scope>
</reference>
<proteinExistence type="predicted"/>
<dbReference type="EMBL" id="LN902680">
    <property type="protein sequence ID" value="CDS36577.1"/>
    <property type="molecule type" value="Genomic_DNA"/>
</dbReference>
<dbReference type="Proteomes" id="UP000017246">
    <property type="component" value="Unassembled WGS sequence"/>
</dbReference>
<gene>
    <name evidence="2" type="ORF">EmuJ_000371000</name>
</gene>
<accession>A0A068XWG0</accession>
<name>A0A068XWG0_ECHMU</name>
<sequence length="104" mass="11608">MAWLVDNCSQVQVPGEVNVSGGDEEALRLMSSAKEALITMSRVNPCSSTTKRWCRLVTREDEMNVGEEPNRKNTIVPPHNVRTDVGDNEDDTPLVACDHLLEER</sequence>
<dbReference type="AlphaFoldDB" id="A0A068XWG0"/>
<organism evidence="2 3">
    <name type="scientific">Echinococcus multilocularis</name>
    <name type="common">Fox tapeworm</name>
    <dbReference type="NCBI Taxonomy" id="6211"/>
    <lineage>
        <taxon>Eukaryota</taxon>
        <taxon>Metazoa</taxon>
        <taxon>Spiralia</taxon>
        <taxon>Lophotrochozoa</taxon>
        <taxon>Platyhelminthes</taxon>
        <taxon>Cestoda</taxon>
        <taxon>Eucestoda</taxon>
        <taxon>Cyclophyllidea</taxon>
        <taxon>Taeniidae</taxon>
        <taxon>Echinococcus</taxon>
    </lineage>
</organism>
<protein>
    <submittedName>
        <fullName evidence="2">Uncharacterized protein</fullName>
    </submittedName>
</protein>
<evidence type="ECO:0000256" key="1">
    <source>
        <dbReference type="SAM" id="MobiDB-lite"/>
    </source>
</evidence>
<evidence type="ECO:0000313" key="2">
    <source>
        <dbReference type="EMBL" id="CDS36577.1"/>
    </source>
</evidence>
<feature type="region of interest" description="Disordered" evidence="1">
    <location>
        <begin position="64"/>
        <end position="92"/>
    </location>
</feature>
<keyword evidence="3" id="KW-1185">Reference proteome</keyword>